<dbReference type="SUPFAM" id="SSF89796">
    <property type="entry name" value="CoA-transferase family III (CaiB/BaiF)"/>
    <property type="match status" value="1"/>
</dbReference>
<proteinExistence type="predicted"/>
<feature type="region of interest" description="Disordered" evidence="1">
    <location>
        <begin position="1"/>
        <end position="21"/>
    </location>
</feature>
<reference evidence="2 3" key="1">
    <citation type="submission" date="2020-02" db="EMBL/GenBank/DDBJ databases">
        <title>complete genome sequence of Rhodobacteraceae bacterium.</title>
        <authorList>
            <person name="Park J."/>
            <person name="Kim Y.-S."/>
            <person name="Kim K.-H."/>
        </authorList>
    </citation>
    <scope>NUCLEOTIDE SEQUENCE [LARGE SCALE GENOMIC DNA]</scope>
    <source>
        <strain evidence="2 3">RR4-56</strain>
    </source>
</reference>
<keyword evidence="3" id="KW-1185">Reference proteome</keyword>
<dbReference type="InterPro" id="IPR023606">
    <property type="entry name" value="CoA-Trfase_III_dom_1_sf"/>
</dbReference>
<protein>
    <submittedName>
        <fullName evidence="2">Uncharacterized protein</fullName>
    </submittedName>
</protein>
<name>A0A7L5BVB9_9RHOB</name>
<evidence type="ECO:0000256" key="1">
    <source>
        <dbReference type="SAM" id="MobiDB-lite"/>
    </source>
</evidence>
<organism evidence="2 3">
    <name type="scientific">Pikeienuella piscinae</name>
    <dbReference type="NCBI Taxonomy" id="2748098"/>
    <lineage>
        <taxon>Bacteria</taxon>
        <taxon>Pseudomonadati</taxon>
        <taxon>Pseudomonadota</taxon>
        <taxon>Alphaproteobacteria</taxon>
        <taxon>Rhodobacterales</taxon>
        <taxon>Paracoccaceae</taxon>
        <taxon>Pikeienuella</taxon>
    </lineage>
</organism>
<accession>A0A7L5BVB9</accession>
<dbReference type="RefSeq" id="WP_165096226.1">
    <property type="nucleotide sequence ID" value="NZ_CP049056.1"/>
</dbReference>
<sequence length="75" mass="8163">MRTLGDMRPARRIGPERSKEMGAPDLIADANVLLHDRRAQVMARPGMSCETVSARDPRISYAGVPGATVTKKEEA</sequence>
<gene>
    <name evidence="2" type="ORF">G5B40_05880</name>
</gene>
<dbReference type="AlphaFoldDB" id="A0A7L5BVB9"/>
<evidence type="ECO:0000313" key="3">
    <source>
        <dbReference type="Proteomes" id="UP000503336"/>
    </source>
</evidence>
<dbReference type="Proteomes" id="UP000503336">
    <property type="component" value="Chromosome"/>
</dbReference>
<dbReference type="EMBL" id="CP049056">
    <property type="protein sequence ID" value="QIE55023.1"/>
    <property type="molecule type" value="Genomic_DNA"/>
</dbReference>
<evidence type="ECO:0000313" key="2">
    <source>
        <dbReference type="EMBL" id="QIE55023.1"/>
    </source>
</evidence>
<dbReference type="KEGG" id="hdh:G5B40_05880"/>
<dbReference type="Gene3D" id="3.40.50.10540">
    <property type="entry name" value="Crotonobetainyl-coa:carnitine coa-transferase, domain 1"/>
    <property type="match status" value="1"/>
</dbReference>